<dbReference type="Proteomes" id="UP000447434">
    <property type="component" value="Chromosome 1"/>
</dbReference>
<reference evidence="2" key="1">
    <citation type="journal article" date="2020" name="Nat. Commun.">
        <title>Genome sequence of the cluster root forming white lupin.</title>
        <authorList>
            <person name="Hufnagel B."/>
            <person name="Marques A."/>
            <person name="Soriano A."/>
            <person name="Marques L."/>
            <person name="Divol F."/>
            <person name="Doumas P."/>
            <person name="Sallet E."/>
            <person name="Mancinotti D."/>
            <person name="Carrere S."/>
            <person name="Marande W."/>
            <person name="Arribat S."/>
            <person name="Keller J."/>
            <person name="Huneau C."/>
            <person name="Blein T."/>
            <person name="Aime D."/>
            <person name="Laguerre M."/>
            <person name="Taylor J."/>
            <person name="Schubert V."/>
            <person name="Nelson M."/>
            <person name="Geu-Flores F."/>
            <person name="Crespi M."/>
            <person name="Gallardo-Guerrero K."/>
            <person name="Delaux P.-M."/>
            <person name="Salse J."/>
            <person name="Berges H."/>
            <person name="Guyot R."/>
            <person name="Gouzy J."/>
            <person name="Peret B."/>
        </authorList>
    </citation>
    <scope>NUCLEOTIDE SEQUENCE [LARGE SCALE GENOMIC DNA]</scope>
    <source>
        <strain evidence="2">cv. Amiga</strain>
    </source>
</reference>
<dbReference type="EMBL" id="WOCE01000001">
    <property type="protein sequence ID" value="KAE9621606.1"/>
    <property type="molecule type" value="Genomic_DNA"/>
</dbReference>
<protein>
    <recommendedName>
        <fullName evidence="3">Gag-polypeptide of LTR copia-type</fullName>
    </recommendedName>
</protein>
<proteinExistence type="predicted"/>
<dbReference type="PANTHER" id="PTHR47592">
    <property type="entry name" value="PBF68 PROTEIN"/>
    <property type="match status" value="1"/>
</dbReference>
<keyword evidence="2" id="KW-1185">Reference proteome</keyword>
<gene>
    <name evidence="1" type="ORF">Lalb_Chr01g0016571</name>
</gene>
<dbReference type="AlphaFoldDB" id="A0A6A4R952"/>
<dbReference type="PANTHER" id="PTHR47592:SF27">
    <property type="entry name" value="OS08G0421700 PROTEIN"/>
    <property type="match status" value="1"/>
</dbReference>
<sequence length="90" mass="10588">MALVDNITGPNSFDLSRPFRFDGTNFKRWQTKMEFFLTVKKVAHVLKEDIPVVPEEAEKEEREKLAMDIALWNDNDYLCKHFILGTQKEI</sequence>
<evidence type="ECO:0000313" key="1">
    <source>
        <dbReference type="EMBL" id="KAE9621606.1"/>
    </source>
</evidence>
<organism evidence="1 2">
    <name type="scientific">Lupinus albus</name>
    <name type="common">White lupine</name>
    <name type="synonym">Lupinus termis</name>
    <dbReference type="NCBI Taxonomy" id="3870"/>
    <lineage>
        <taxon>Eukaryota</taxon>
        <taxon>Viridiplantae</taxon>
        <taxon>Streptophyta</taxon>
        <taxon>Embryophyta</taxon>
        <taxon>Tracheophyta</taxon>
        <taxon>Spermatophyta</taxon>
        <taxon>Magnoliopsida</taxon>
        <taxon>eudicotyledons</taxon>
        <taxon>Gunneridae</taxon>
        <taxon>Pentapetalae</taxon>
        <taxon>rosids</taxon>
        <taxon>fabids</taxon>
        <taxon>Fabales</taxon>
        <taxon>Fabaceae</taxon>
        <taxon>Papilionoideae</taxon>
        <taxon>50 kb inversion clade</taxon>
        <taxon>genistoids sensu lato</taxon>
        <taxon>core genistoids</taxon>
        <taxon>Genisteae</taxon>
        <taxon>Lupinus</taxon>
    </lineage>
</organism>
<evidence type="ECO:0008006" key="3">
    <source>
        <dbReference type="Google" id="ProtNLM"/>
    </source>
</evidence>
<name>A0A6A4R952_LUPAL</name>
<comment type="caution">
    <text evidence="1">The sequence shown here is derived from an EMBL/GenBank/DDBJ whole genome shotgun (WGS) entry which is preliminary data.</text>
</comment>
<accession>A0A6A4R952</accession>
<evidence type="ECO:0000313" key="2">
    <source>
        <dbReference type="Proteomes" id="UP000447434"/>
    </source>
</evidence>
<dbReference type="OrthoDB" id="1699522at2759"/>